<feature type="region of interest" description="Disordered" evidence="3">
    <location>
        <begin position="218"/>
        <end position="256"/>
    </location>
</feature>
<dbReference type="InterPro" id="IPR036505">
    <property type="entry name" value="Amidase/PGRP_sf"/>
</dbReference>
<accession>A0A4Q4Z7F4</accession>
<dbReference type="OrthoDB" id="514320at2"/>
<proteinExistence type="inferred from homology"/>
<sequence>MRRNKARFVTACQQSLALGAVLAVLAPAANVVSLDVVGTLPGSSDSPVTTGSDGAADRSSDSTPGGTVDRAPAADPGVSAADREPARVETEPVQPVVHEVPMEAVPDQPDDPAKHELVSDPEKVTGYGAVGVTWQHGEELKDDQITVLVRTRTDGTWSSWTAVQYHEEHGPDPDSDEGRHARPGTDPLLVGEVDEVQAKAVTTYGSIPDDVTLSVIQPGASKDTEVEEPAIDTSRLDTAKRDQTSEQAADQTLESSDGEIALQAGSFTPKPQIFSRAQWGANERMRDKGSLHYYEVHAGFVHHTVNANNYTKAQVPGIIRSIYAYHTQSKGWSDIGYNFLVDKFGRIWEGRYGGVDRPVVGAHTLGYNDYSFAMSAIGNYETAQPTSAMLNAYGKLFAWKLSLHGVSASSTRQKVGPKYFQAINGHRDAGSTACPGRYLYAKIPQIRRLAAQYQADWTGRERSTDVLGTAHPDILLRRSDGTGFVLPTGGMLRFRAARQATFTRWSRYDTVVVSPDLTGDAKSDLLVRDGTGARVRPGTGTGDFGNGIKPTQLFQGMDQVTAVGDLNGDGRNDLVARQPSTGRLFLYRGNGSGGFTRAGLSTAWASYTMTVGTGDVNGDGKADVLARDKAGALWLHRGTGRSTLAARVKVPGSFGQFDAITGFGDYTGDGKVDLVVRTASNGSSYVLPGRGNGSFGHSVGPFTQAKGLGIVAGGDVLGNKAPDVVGVRGNLLVSYSHYGAQNVRPMVSVGSAFQNASLLLNVGDWDRDGRDDVVTRTSSGTLELRRGLAGSKLAPPVSIASGFQNVTLIAAVGDTTGDGYPDLMGQPKGGSMRIYPGYGLHGLKASYVAHSAVSAGGQFGVGRYDGDGAPDNLFRSGSRLRMLRGNGPGGLTGASAAVSLDLTGYDRVLSPGDVDRDGRADLVVREKATGYLWLLPGRSGGGYGTRRFLAEGFTGYDLMG</sequence>
<dbReference type="GO" id="GO:0008745">
    <property type="term" value="F:N-acetylmuramoyl-L-alanine amidase activity"/>
    <property type="evidence" value="ECO:0007669"/>
    <property type="project" value="InterPro"/>
</dbReference>
<dbReference type="Gene3D" id="3.40.80.10">
    <property type="entry name" value="Peptidoglycan recognition protein-like"/>
    <property type="match status" value="1"/>
</dbReference>
<keyword evidence="2 4" id="KW-0732">Signal</keyword>
<evidence type="ECO:0008006" key="9">
    <source>
        <dbReference type="Google" id="ProtNLM"/>
    </source>
</evidence>
<feature type="domain" description="Peptidoglycan recognition protein family" evidence="6">
    <location>
        <begin position="271"/>
        <end position="415"/>
    </location>
</feature>
<organism evidence="7 8">
    <name type="scientific">Nocardioides guangzhouensis</name>
    <dbReference type="NCBI Taxonomy" id="2497878"/>
    <lineage>
        <taxon>Bacteria</taxon>
        <taxon>Bacillati</taxon>
        <taxon>Actinomycetota</taxon>
        <taxon>Actinomycetes</taxon>
        <taxon>Propionibacteriales</taxon>
        <taxon>Nocardioidaceae</taxon>
        <taxon>Nocardioides</taxon>
    </lineage>
</organism>
<evidence type="ECO:0000313" key="7">
    <source>
        <dbReference type="EMBL" id="RYP83703.1"/>
    </source>
</evidence>
<dbReference type="Gene3D" id="2.130.10.130">
    <property type="entry name" value="Integrin alpha, N-terminal"/>
    <property type="match status" value="1"/>
</dbReference>
<name>A0A4Q4Z7F4_9ACTN</name>
<dbReference type="Proteomes" id="UP000295198">
    <property type="component" value="Unassembled WGS sequence"/>
</dbReference>
<protein>
    <recommendedName>
        <fullName evidence="9">Peptidoglycan recognition protein family domain-containing protein</fullName>
    </recommendedName>
</protein>
<dbReference type="SUPFAM" id="SSF55846">
    <property type="entry name" value="N-acetylmuramoyl-L-alanine amidase-like"/>
    <property type="match status" value="1"/>
</dbReference>
<dbReference type="CDD" id="cd06583">
    <property type="entry name" value="PGRP"/>
    <property type="match status" value="1"/>
</dbReference>
<dbReference type="SMART" id="SM00644">
    <property type="entry name" value="Ami_2"/>
    <property type="match status" value="1"/>
</dbReference>
<feature type="compositionally biased region" description="Basic and acidic residues" evidence="3">
    <location>
        <begin position="81"/>
        <end position="90"/>
    </location>
</feature>
<dbReference type="SUPFAM" id="SSF69318">
    <property type="entry name" value="Integrin alpha N-terminal domain"/>
    <property type="match status" value="2"/>
</dbReference>
<dbReference type="EMBL" id="SDKM01000030">
    <property type="protein sequence ID" value="RYP83703.1"/>
    <property type="molecule type" value="Genomic_DNA"/>
</dbReference>
<dbReference type="InterPro" id="IPR028994">
    <property type="entry name" value="Integrin_alpha_N"/>
</dbReference>
<evidence type="ECO:0000256" key="2">
    <source>
        <dbReference type="ARBA" id="ARBA00022729"/>
    </source>
</evidence>
<feature type="compositionally biased region" description="Basic and acidic residues" evidence="3">
    <location>
        <begin position="234"/>
        <end position="244"/>
    </location>
</feature>
<gene>
    <name evidence="7" type="ORF">EKO23_18270</name>
</gene>
<evidence type="ECO:0000259" key="5">
    <source>
        <dbReference type="SMART" id="SM00644"/>
    </source>
</evidence>
<dbReference type="PANTHER" id="PTHR11022:SF41">
    <property type="entry name" value="PEPTIDOGLYCAN-RECOGNITION PROTEIN LC-RELATED"/>
    <property type="match status" value="1"/>
</dbReference>
<dbReference type="InterPro" id="IPR013517">
    <property type="entry name" value="FG-GAP"/>
</dbReference>
<dbReference type="GO" id="GO:0008270">
    <property type="term" value="F:zinc ion binding"/>
    <property type="evidence" value="ECO:0007669"/>
    <property type="project" value="InterPro"/>
</dbReference>
<evidence type="ECO:0000256" key="1">
    <source>
        <dbReference type="ARBA" id="ARBA00007553"/>
    </source>
</evidence>
<feature type="signal peptide" evidence="4">
    <location>
        <begin position="1"/>
        <end position="28"/>
    </location>
</feature>
<feature type="compositionally biased region" description="Basic and acidic residues" evidence="3">
    <location>
        <begin position="166"/>
        <end position="180"/>
    </location>
</feature>
<dbReference type="Pfam" id="PF13517">
    <property type="entry name" value="FG-GAP_3"/>
    <property type="match status" value="3"/>
</dbReference>
<evidence type="ECO:0000256" key="3">
    <source>
        <dbReference type="SAM" id="MobiDB-lite"/>
    </source>
</evidence>
<evidence type="ECO:0000313" key="8">
    <source>
        <dbReference type="Proteomes" id="UP000295198"/>
    </source>
</evidence>
<comment type="similarity">
    <text evidence="1">Belongs to the N-acetylmuramoyl-L-alanine amidase 2 family.</text>
</comment>
<comment type="caution">
    <text evidence="7">The sequence shown here is derived from an EMBL/GenBank/DDBJ whole genome shotgun (WGS) entry which is preliminary data.</text>
</comment>
<feature type="compositionally biased region" description="Polar residues" evidence="3">
    <location>
        <begin position="41"/>
        <end position="50"/>
    </location>
</feature>
<dbReference type="InterPro" id="IPR015510">
    <property type="entry name" value="PGRP"/>
</dbReference>
<feature type="region of interest" description="Disordered" evidence="3">
    <location>
        <begin position="39"/>
        <end position="91"/>
    </location>
</feature>
<dbReference type="AlphaFoldDB" id="A0A4Q4Z7F4"/>
<dbReference type="InterPro" id="IPR006619">
    <property type="entry name" value="PGRP_domain_met/bac"/>
</dbReference>
<reference evidence="7 8" key="1">
    <citation type="submission" date="2019-01" db="EMBL/GenBank/DDBJ databases">
        <title>Nocardioides guangzhouensis sp. nov., an actinobacterium isolated from soil.</title>
        <authorList>
            <person name="Fu Y."/>
            <person name="Cai Y."/>
            <person name="Lin Z."/>
            <person name="Chen P."/>
        </authorList>
    </citation>
    <scope>NUCLEOTIDE SEQUENCE [LARGE SCALE GENOMIC DNA]</scope>
    <source>
        <strain evidence="7 8">130</strain>
    </source>
</reference>
<feature type="domain" description="N-acetylmuramoyl-L-alanine amidase" evidence="5">
    <location>
        <begin position="286"/>
        <end position="430"/>
    </location>
</feature>
<evidence type="ECO:0000256" key="4">
    <source>
        <dbReference type="SAM" id="SignalP"/>
    </source>
</evidence>
<dbReference type="SMART" id="SM00701">
    <property type="entry name" value="PGRP"/>
    <property type="match status" value="1"/>
</dbReference>
<feature type="region of interest" description="Disordered" evidence="3">
    <location>
        <begin position="166"/>
        <end position="187"/>
    </location>
</feature>
<keyword evidence="8" id="KW-1185">Reference proteome</keyword>
<dbReference type="InterPro" id="IPR002502">
    <property type="entry name" value="Amidase_domain"/>
</dbReference>
<evidence type="ECO:0000259" key="6">
    <source>
        <dbReference type="SMART" id="SM00701"/>
    </source>
</evidence>
<dbReference type="GO" id="GO:0009253">
    <property type="term" value="P:peptidoglycan catabolic process"/>
    <property type="evidence" value="ECO:0007669"/>
    <property type="project" value="InterPro"/>
</dbReference>
<dbReference type="RefSeq" id="WP_134719566.1">
    <property type="nucleotide sequence ID" value="NZ_SDKM01000030.1"/>
</dbReference>
<dbReference type="Pfam" id="PF01510">
    <property type="entry name" value="Amidase_2"/>
    <property type="match status" value="1"/>
</dbReference>
<feature type="compositionally biased region" description="Polar residues" evidence="3">
    <location>
        <begin position="245"/>
        <end position="255"/>
    </location>
</feature>
<feature type="chain" id="PRO_5020888566" description="Peptidoglycan recognition protein family domain-containing protein" evidence="4">
    <location>
        <begin position="29"/>
        <end position="960"/>
    </location>
</feature>
<dbReference type="PANTHER" id="PTHR11022">
    <property type="entry name" value="PEPTIDOGLYCAN RECOGNITION PROTEIN"/>
    <property type="match status" value="1"/>
</dbReference>